<reference evidence="2" key="1">
    <citation type="submission" date="2022-05" db="EMBL/GenBank/DDBJ databases">
        <title>Sphingomonas sp. strain RP10 Genome sequencing and assembly.</title>
        <authorList>
            <person name="Kim I."/>
        </authorList>
    </citation>
    <scope>NUCLEOTIDE SEQUENCE</scope>
    <source>
        <strain evidence="2">RP10</strain>
    </source>
</reference>
<comment type="caution">
    <text evidence="2">The sequence shown here is derived from an EMBL/GenBank/DDBJ whole genome shotgun (WGS) entry which is preliminary data.</text>
</comment>
<feature type="transmembrane region" description="Helical" evidence="1">
    <location>
        <begin position="5"/>
        <end position="22"/>
    </location>
</feature>
<gene>
    <name evidence="2" type="ORF">M9979_02770</name>
</gene>
<dbReference type="EMBL" id="JAMLDY010000003">
    <property type="protein sequence ID" value="MCP3733803.1"/>
    <property type="molecule type" value="Genomic_DNA"/>
</dbReference>
<name>A0A9X2HUM3_9SPHN</name>
<accession>A0A9X2HUM3</accession>
<evidence type="ECO:0000313" key="2">
    <source>
        <dbReference type="EMBL" id="MCP3733803.1"/>
    </source>
</evidence>
<evidence type="ECO:0000313" key="3">
    <source>
        <dbReference type="Proteomes" id="UP001139486"/>
    </source>
</evidence>
<evidence type="ECO:0000256" key="1">
    <source>
        <dbReference type="SAM" id="Phobius"/>
    </source>
</evidence>
<proteinExistence type="predicted"/>
<feature type="transmembrane region" description="Helical" evidence="1">
    <location>
        <begin position="28"/>
        <end position="50"/>
    </location>
</feature>
<protein>
    <submittedName>
        <fullName evidence="2">Uncharacterized protein</fullName>
    </submittedName>
</protein>
<sequence>MNPSLFQCAILSLPLFILSYFSDEPYKFYFFIVACVPALISCVAFLYFMFSKVEVLQSEEFRLRDHALRIYGDSESSGAELGQIIDGKALITSAQVAHQIGDRSNG</sequence>
<keyword evidence="3" id="KW-1185">Reference proteome</keyword>
<organism evidence="2 3">
    <name type="scientific">Sphingomonas liriopis</name>
    <dbReference type="NCBI Taxonomy" id="2949094"/>
    <lineage>
        <taxon>Bacteria</taxon>
        <taxon>Pseudomonadati</taxon>
        <taxon>Pseudomonadota</taxon>
        <taxon>Alphaproteobacteria</taxon>
        <taxon>Sphingomonadales</taxon>
        <taxon>Sphingomonadaceae</taxon>
        <taxon>Sphingomonas</taxon>
    </lineage>
</organism>
<keyword evidence="1" id="KW-0812">Transmembrane</keyword>
<keyword evidence="1" id="KW-1133">Transmembrane helix</keyword>
<dbReference type="Proteomes" id="UP001139486">
    <property type="component" value="Unassembled WGS sequence"/>
</dbReference>
<keyword evidence="1" id="KW-0472">Membrane</keyword>
<dbReference type="AlphaFoldDB" id="A0A9X2HUM3"/>